<sequence length="359" mass="39407">MASPVQSTVLGSLVCFSLYALSVCCRPGSVTARRDRTRGAPMTRTRTLRLLALSAAVSLGLVVSPAHAAESPEQADPFSIVVLPDTQYSSESYPAAFDAQGRWIKDNKDSRNITYALHAGDVVDDSDQDGQWTTASNAMGWLDGNVPYIIGVGNHDMDAMPNGDDPENVRDATAFNKNFPVSKFESLPSFGGSYPEGQNDNSYHTFSAGGTDWLVLSLKYVPTDKELDWGNQVIADHPNHQVMVLTHSYQKGEQKTEDGKRIWSELVSKHANVSFVFSGHHVAAGMIEEKGDNGNTVYQIQADYQDKNKLDPNSFFRVMDFDPAAETVSVETYSPYLDANKDDAANEFVIKDFDFLPAN</sequence>
<protein>
    <recommendedName>
        <fullName evidence="1">Calcineurin-like phosphoesterase domain-containing protein</fullName>
    </recommendedName>
</protein>
<dbReference type="SUPFAM" id="SSF56300">
    <property type="entry name" value="Metallo-dependent phosphatases"/>
    <property type="match status" value="1"/>
</dbReference>
<evidence type="ECO:0000259" key="1">
    <source>
        <dbReference type="Pfam" id="PF00149"/>
    </source>
</evidence>
<proteinExistence type="predicted"/>
<dbReference type="EMBL" id="CP045929">
    <property type="protein sequence ID" value="QGK70331.1"/>
    <property type="molecule type" value="Genomic_DNA"/>
</dbReference>
<dbReference type="PANTHER" id="PTHR43143">
    <property type="entry name" value="METALLOPHOSPHOESTERASE, CALCINEURIN SUPERFAMILY"/>
    <property type="match status" value="1"/>
</dbReference>
<gene>
    <name evidence="2" type="ORF">GIY23_13095</name>
</gene>
<evidence type="ECO:0000313" key="2">
    <source>
        <dbReference type="EMBL" id="QGK70331.1"/>
    </source>
</evidence>
<dbReference type="Gene3D" id="3.60.21.10">
    <property type="match status" value="1"/>
</dbReference>
<dbReference type="InterPro" id="IPR051918">
    <property type="entry name" value="STPP_CPPED1"/>
</dbReference>
<dbReference type="Pfam" id="PF00149">
    <property type="entry name" value="Metallophos"/>
    <property type="match status" value="1"/>
</dbReference>
<dbReference type="AlphaFoldDB" id="A0A5Q3Q6P8"/>
<accession>A0A5Q3Q6P8</accession>
<name>A0A5Q3Q6P8_9PSEU</name>
<feature type="domain" description="Calcineurin-like phosphoesterase" evidence="1">
    <location>
        <begin position="79"/>
        <end position="281"/>
    </location>
</feature>
<dbReference type="InterPro" id="IPR029052">
    <property type="entry name" value="Metallo-depent_PP-like"/>
</dbReference>
<dbReference type="KEGG" id="sace:GIY23_13095"/>
<dbReference type="PANTHER" id="PTHR43143:SF5">
    <property type="entry name" value="SECRETED PROTEIN"/>
    <property type="match status" value="1"/>
</dbReference>
<dbReference type="InterPro" id="IPR004843">
    <property type="entry name" value="Calcineurin-like_PHP"/>
</dbReference>
<organism evidence="2 3">
    <name type="scientific">Allosaccharopolyspora coralli</name>
    <dbReference type="NCBI Taxonomy" id="2665642"/>
    <lineage>
        <taxon>Bacteria</taxon>
        <taxon>Bacillati</taxon>
        <taxon>Actinomycetota</taxon>
        <taxon>Actinomycetes</taxon>
        <taxon>Pseudonocardiales</taxon>
        <taxon>Pseudonocardiaceae</taxon>
        <taxon>Allosaccharopolyspora</taxon>
    </lineage>
</organism>
<evidence type="ECO:0000313" key="3">
    <source>
        <dbReference type="Proteomes" id="UP000371041"/>
    </source>
</evidence>
<dbReference type="Proteomes" id="UP000371041">
    <property type="component" value="Chromosome"/>
</dbReference>
<dbReference type="GO" id="GO:0016787">
    <property type="term" value="F:hydrolase activity"/>
    <property type="evidence" value="ECO:0007669"/>
    <property type="project" value="InterPro"/>
</dbReference>
<keyword evidence="3" id="KW-1185">Reference proteome</keyword>
<reference evidence="3" key="1">
    <citation type="submission" date="2019-11" db="EMBL/GenBank/DDBJ databases">
        <title>The complete genome sequence of Saccharopolyspora sp. E2A.</title>
        <authorList>
            <person name="Zhang G."/>
        </authorList>
    </citation>
    <scope>NUCLEOTIDE SEQUENCE [LARGE SCALE GENOMIC DNA]</scope>
    <source>
        <strain evidence="3">E2A</strain>
    </source>
</reference>